<keyword evidence="9" id="KW-1185">Reference proteome</keyword>
<dbReference type="STRING" id="282301.A0A267DC71"/>
<evidence type="ECO:0000313" key="8">
    <source>
        <dbReference type="EMBL" id="PAA46878.1"/>
    </source>
</evidence>
<dbReference type="PANTHER" id="PTHR13558">
    <property type="entry name" value="TRANSMEMBRANE PROTEIN 134"/>
    <property type="match status" value="1"/>
</dbReference>
<organism evidence="8 9">
    <name type="scientific">Macrostomum lignano</name>
    <dbReference type="NCBI Taxonomy" id="282301"/>
    <lineage>
        <taxon>Eukaryota</taxon>
        <taxon>Metazoa</taxon>
        <taxon>Spiralia</taxon>
        <taxon>Lophotrochozoa</taxon>
        <taxon>Platyhelminthes</taxon>
        <taxon>Rhabditophora</taxon>
        <taxon>Macrostomorpha</taxon>
        <taxon>Macrostomida</taxon>
        <taxon>Macrostomidae</taxon>
        <taxon>Macrostomum</taxon>
    </lineage>
</organism>
<sequence length="169" mass="18505">KPQMLSQDSQYGTVNGAQGSSDAAIDRIVCDMPGTSHSSAARDDADAEPGPVPNMSFSYQVRTHRTPAPSRLDVIKAPLLKYGPSWLSHPEIQHHCRLILLSSFFCTFGVVLLIVGVYILSAPPHPNFSAIFIVGGVIIFIPGIYHLVYVLRAYHGHEGYSFQDLPIMD</sequence>
<evidence type="ECO:0000256" key="5">
    <source>
        <dbReference type="ARBA" id="ARBA00023136"/>
    </source>
</evidence>
<evidence type="ECO:0000256" key="2">
    <source>
        <dbReference type="ARBA" id="ARBA00007743"/>
    </source>
</evidence>
<gene>
    <name evidence="8" type="ORF">BOX15_Mlig003977g1</name>
</gene>
<dbReference type="OrthoDB" id="10048380at2759"/>
<comment type="caution">
    <text evidence="8">The sequence shown here is derived from an EMBL/GenBank/DDBJ whole genome shotgun (WGS) entry which is preliminary data.</text>
</comment>
<dbReference type="EMBL" id="NIVC01004665">
    <property type="protein sequence ID" value="PAA46878.1"/>
    <property type="molecule type" value="Genomic_DNA"/>
</dbReference>
<dbReference type="GO" id="GO:0016020">
    <property type="term" value="C:membrane"/>
    <property type="evidence" value="ECO:0007669"/>
    <property type="project" value="UniProtKB-SubCell"/>
</dbReference>
<evidence type="ECO:0000256" key="7">
    <source>
        <dbReference type="SAM" id="Phobius"/>
    </source>
</evidence>
<feature type="transmembrane region" description="Helical" evidence="7">
    <location>
        <begin position="128"/>
        <end position="151"/>
    </location>
</feature>
<comment type="similarity">
    <text evidence="2">Belongs to the TMEM134/TMEM230 family.</text>
</comment>
<evidence type="ECO:0000256" key="4">
    <source>
        <dbReference type="ARBA" id="ARBA00022989"/>
    </source>
</evidence>
<keyword evidence="5 7" id="KW-0472">Membrane</keyword>
<evidence type="ECO:0008006" key="10">
    <source>
        <dbReference type="Google" id="ProtNLM"/>
    </source>
</evidence>
<feature type="transmembrane region" description="Helical" evidence="7">
    <location>
        <begin position="98"/>
        <end position="122"/>
    </location>
</feature>
<proteinExistence type="inferred from homology"/>
<dbReference type="AlphaFoldDB" id="A0A267DC71"/>
<feature type="non-terminal residue" evidence="8">
    <location>
        <position position="1"/>
    </location>
</feature>
<feature type="region of interest" description="Disordered" evidence="6">
    <location>
        <begin position="32"/>
        <end position="52"/>
    </location>
</feature>
<name>A0A267DC71_9PLAT</name>
<dbReference type="InterPro" id="IPR039714">
    <property type="entry name" value="TMEM134"/>
</dbReference>
<dbReference type="PANTHER" id="PTHR13558:SF1">
    <property type="entry name" value="TRANSMEMBRANE PROTEIN 134"/>
    <property type="match status" value="1"/>
</dbReference>
<evidence type="ECO:0000256" key="6">
    <source>
        <dbReference type="SAM" id="MobiDB-lite"/>
    </source>
</evidence>
<dbReference type="InterPro" id="IPR008590">
    <property type="entry name" value="TMEM_230/134"/>
</dbReference>
<dbReference type="Pfam" id="PF05915">
    <property type="entry name" value="TMEM_230_134"/>
    <property type="match status" value="1"/>
</dbReference>
<accession>A0A267DC71</accession>
<keyword evidence="4 7" id="KW-1133">Transmembrane helix</keyword>
<protein>
    <recommendedName>
        <fullName evidence="10">Transmembrane protein 230</fullName>
    </recommendedName>
</protein>
<comment type="subcellular location">
    <subcellularLocation>
        <location evidence="1">Membrane</location>
        <topology evidence="1">Multi-pass membrane protein</topology>
    </subcellularLocation>
</comment>
<evidence type="ECO:0000256" key="1">
    <source>
        <dbReference type="ARBA" id="ARBA00004141"/>
    </source>
</evidence>
<evidence type="ECO:0000256" key="3">
    <source>
        <dbReference type="ARBA" id="ARBA00022692"/>
    </source>
</evidence>
<keyword evidence="3 7" id="KW-0812">Transmembrane</keyword>
<evidence type="ECO:0000313" key="9">
    <source>
        <dbReference type="Proteomes" id="UP000215902"/>
    </source>
</evidence>
<reference evidence="8 9" key="1">
    <citation type="submission" date="2017-06" db="EMBL/GenBank/DDBJ databases">
        <title>A platform for efficient transgenesis in Macrostomum lignano, a flatworm model organism for stem cell research.</title>
        <authorList>
            <person name="Berezikov E."/>
        </authorList>
    </citation>
    <scope>NUCLEOTIDE SEQUENCE [LARGE SCALE GENOMIC DNA]</scope>
    <source>
        <strain evidence="8">DV1</strain>
        <tissue evidence="8">Whole organism</tissue>
    </source>
</reference>
<dbReference type="Proteomes" id="UP000215902">
    <property type="component" value="Unassembled WGS sequence"/>
</dbReference>